<dbReference type="GO" id="GO:0006915">
    <property type="term" value="P:apoptotic process"/>
    <property type="evidence" value="ECO:0007669"/>
    <property type="project" value="InterPro"/>
</dbReference>
<organism evidence="4 5">
    <name type="scientific">Steinernema hermaphroditum</name>
    <dbReference type="NCBI Taxonomy" id="289476"/>
    <lineage>
        <taxon>Eukaryota</taxon>
        <taxon>Metazoa</taxon>
        <taxon>Ecdysozoa</taxon>
        <taxon>Nematoda</taxon>
        <taxon>Chromadorea</taxon>
        <taxon>Rhabditida</taxon>
        <taxon>Tylenchina</taxon>
        <taxon>Panagrolaimomorpha</taxon>
        <taxon>Strongyloidoidea</taxon>
        <taxon>Steinernematidae</taxon>
        <taxon>Steinernema</taxon>
    </lineage>
</organism>
<evidence type="ECO:0000313" key="5">
    <source>
        <dbReference type="Proteomes" id="UP001175271"/>
    </source>
</evidence>
<dbReference type="GO" id="GO:0043065">
    <property type="term" value="P:positive regulation of apoptotic process"/>
    <property type="evidence" value="ECO:0007669"/>
    <property type="project" value="TreeGrafter"/>
</dbReference>
<dbReference type="AlphaFoldDB" id="A0AA39HDX3"/>
<keyword evidence="5" id="KW-1185">Reference proteome</keyword>
<dbReference type="SMART" id="SM00456">
    <property type="entry name" value="WW"/>
    <property type="match status" value="2"/>
</dbReference>
<dbReference type="PANTHER" id="PTHR47522:SF2">
    <property type="entry name" value="PROTEIN SALVADOR HOMOLOG 1"/>
    <property type="match status" value="1"/>
</dbReference>
<reference evidence="4" key="1">
    <citation type="submission" date="2023-06" db="EMBL/GenBank/DDBJ databases">
        <title>Genomic analysis of the entomopathogenic nematode Steinernema hermaphroditum.</title>
        <authorList>
            <person name="Schwarz E.M."/>
            <person name="Heppert J.K."/>
            <person name="Baniya A."/>
            <person name="Schwartz H.T."/>
            <person name="Tan C.-H."/>
            <person name="Antoshechkin I."/>
            <person name="Sternberg P.W."/>
            <person name="Goodrich-Blair H."/>
            <person name="Dillman A.R."/>
        </authorList>
    </citation>
    <scope>NUCLEOTIDE SEQUENCE</scope>
    <source>
        <strain evidence="4">PS9179</strain>
        <tissue evidence="4">Whole animal</tissue>
    </source>
</reference>
<feature type="domain" description="WW" evidence="2">
    <location>
        <begin position="205"/>
        <end position="238"/>
    </location>
</feature>
<comment type="caution">
    <text evidence="4">The sequence shown here is derived from an EMBL/GenBank/DDBJ whole genome shotgun (WGS) entry which is preliminary data.</text>
</comment>
<feature type="region of interest" description="Disordered" evidence="1">
    <location>
        <begin position="1"/>
        <end position="101"/>
    </location>
</feature>
<proteinExistence type="predicted"/>
<dbReference type="GO" id="GO:0060090">
    <property type="term" value="F:molecular adaptor activity"/>
    <property type="evidence" value="ECO:0007669"/>
    <property type="project" value="InterPro"/>
</dbReference>
<feature type="domain" description="SARAH" evidence="3">
    <location>
        <begin position="297"/>
        <end position="344"/>
    </location>
</feature>
<dbReference type="SUPFAM" id="SSF51045">
    <property type="entry name" value="WW domain"/>
    <property type="match status" value="2"/>
</dbReference>
<dbReference type="PROSITE" id="PS50951">
    <property type="entry name" value="SARAH"/>
    <property type="match status" value="1"/>
</dbReference>
<feature type="domain" description="WW" evidence="2">
    <location>
        <begin position="170"/>
        <end position="203"/>
    </location>
</feature>
<accession>A0AA39HDX3</accession>
<dbReference type="Pfam" id="PF00397">
    <property type="entry name" value="WW"/>
    <property type="match status" value="1"/>
</dbReference>
<dbReference type="GO" id="GO:0035329">
    <property type="term" value="P:hippo signaling"/>
    <property type="evidence" value="ECO:0007669"/>
    <property type="project" value="InterPro"/>
</dbReference>
<dbReference type="InterPro" id="IPR030030">
    <property type="entry name" value="Sav"/>
</dbReference>
<dbReference type="Gene3D" id="2.20.70.10">
    <property type="match status" value="2"/>
</dbReference>
<evidence type="ECO:0000259" key="2">
    <source>
        <dbReference type="PROSITE" id="PS50020"/>
    </source>
</evidence>
<feature type="compositionally biased region" description="Polar residues" evidence="1">
    <location>
        <begin position="92"/>
        <end position="101"/>
    </location>
</feature>
<evidence type="ECO:0008006" key="6">
    <source>
        <dbReference type="Google" id="ProtNLM"/>
    </source>
</evidence>
<dbReference type="GO" id="GO:0005829">
    <property type="term" value="C:cytosol"/>
    <property type="evidence" value="ECO:0007669"/>
    <property type="project" value="TreeGrafter"/>
</dbReference>
<protein>
    <recommendedName>
        <fullName evidence="6">WW domain-containing protein</fullName>
    </recommendedName>
</protein>
<evidence type="ECO:0000256" key="1">
    <source>
        <dbReference type="SAM" id="MobiDB-lite"/>
    </source>
</evidence>
<dbReference type="InterPro" id="IPR036020">
    <property type="entry name" value="WW_dom_sf"/>
</dbReference>
<feature type="compositionally biased region" description="Low complexity" evidence="1">
    <location>
        <begin position="43"/>
        <end position="80"/>
    </location>
</feature>
<dbReference type="Proteomes" id="UP001175271">
    <property type="component" value="Unassembled WGS sequence"/>
</dbReference>
<name>A0AA39HDX3_9BILA</name>
<evidence type="ECO:0000259" key="3">
    <source>
        <dbReference type="PROSITE" id="PS50951"/>
    </source>
</evidence>
<sequence length="349" mass="38618">MLARRRRQQTPTFLEGTPGRYQRRDSPPRVPSTASAVPYLPHSNLSSTTSVNSSSQSSSLSATAPPPTTSAASGFSGASSPQRRQKPHKAELSSQSFTAPSNQYHGVRKTLTASLSIGNVVQYGLAAESVAPNLRLGSNAKNVSLQSLPGRGLGSSILSDSVPGAPLEDLPLPVNWAVEVTPEGYRYYVDHNNRRTHWIHPFAKENLPQGWTKIFDQAHGVVYYNEIENRSQFEHPGLATPATSGPATTSTSAVALHGSASFQSIRAETIEDLNIIKEDIPEWLRMYSHAPSDSDHLLNWKLFKLTNLEQYEGMLMKLYKQDVIDIVIRYERKRRELNRELSRRLLASS</sequence>
<dbReference type="CDD" id="cd21433">
    <property type="entry name" value="SARAH_Sav"/>
    <property type="match status" value="1"/>
</dbReference>
<evidence type="ECO:0000313" key="4">
    <source>
        <dbReference type="EMBL" id="KAK0404048.1"/>
    </source>
</evidence>
<gene>
    <name evidence="4" type="ORF">QR680_017257</name>
</gene>
<dbReference type="PROSITE" id="PS50020">
    <property type="entry name" value="WW_DOMAIN_2"/>
    <property type="match status" value="2"/>
</dbReference>
<dbReference type="PROSITE" id="PS01159">
    <property type="entry name" value="WW_DOMAIN_1"/>
    <property type="match status" value="1"/>
</dbReference>
<dbReference type="PANTHER" id="PTHR47522">
    <property type="entry name" value="SALVADOR FAMILY WW DOMAIN-CONTAINING PROTEIN 1"/>
    <property type="match status" value="1"/>
</dbReference>
<dbReference type="EMBL" id="JAUCMV010000004">
    <property type="protein sequence ID" value="KAK0404048.1"/>
    <property type="molecule type" value="Genomic_DNA"/>
</dbReference>
<dbReference type="GO" id="GO:0008285">
    <property type="term" value="P:negative regulation of cell population proliferation"/>
    <property type="evidence" value="ECO:0007669"/>
    <property type="project" value="TreeGrafter"/>
</dbReference>
<dbReference type="InterPro" id="IPR011524">
    <property type="entry name" value="SARAH_dom"/>
</dbReference>
<dbReference type="InterPro" id="IPR001202">
    <property type="entry name" value="WW_dom"/>
</dbReference>
<dbReference type="CDD" id="cd00201">
    <property type="entry name" value="WW"/>
    <property type="match status" value="2"/>
</dbReference>